<evidence type="ECO:0000256" key="4">
    <source>
        <dbReference type="ARBA" id="ARBA00022490"/>
    </source>
</evidence>
<evidence type="ECO:0000256" key="2">
    <source>
        <dbReference type="ARBA" id="ARBA00004496"/>
    </source>
</evidence>
<keyword evidence="7 9" id="KW-0413">Isomerase</keyword>
<proteinExistence type="inferred from homology"/>
<dbReference type="InterPro" id="IPR046357">
    <property type="entry name" value="PPIase_dom_sf"/>
</dbReference>
<dbReference type="GO" id="GO:0042026">
    <property type="term" value="P:protein refolding"/>
    <property type="evidence" value="ECO:0007669"/>
    <property type="project" value="UniProtKB-ARBA"/>
</dbReference>
<accession>A0A7V5M0M8</accession>
<feature type="domain" description="PPIase FKBP-type" evidence="11">
    <location>
        <begin position="8"/>
        <end position="72"/>
    </location>
</feature>
<dbReference type="InterPro" id="IPR001179">
    <property type="entry name" value="PPIase_FKBP_dom"/>
</dbReference>
<keyword evidence="5 9" id="KW-0697">Rotamase</keyword>
<dbReference type="EMBL" id="DRTT01000148">
    <property type="protein sequence ID" value="HHF98924.1"/>
    <property type="molecule type" value="Genomic_DNA"/>
</dbReference>
<comment type="similarity">
    <text evidence="3 10">Belongs to the FKBP-type PPIase family.</text>
</comment>
<dbReference type="SUPFAM" id="SSF54534">
    <property type="entry name" value="FKBP-like"/>
    <property type="match status" value="1"/>
</dbReference>
<evidence type="ECO:0000313" key="12">
    <source>
        <dbReference type="EMBL" id="HHF98924.1"/>
    </source>
</evidence>
<gene>
    <name evidence="12" type="ORF">ENL39_05515</name>
</gene>
<evidence type="ECO:0000256" key="5">
    <source>
        <dbReference type="ARBA" id="ARBA00023110"/>
    </source>
</evidence>
<dbReference type="EC" id="5.2.1.8" evidence="10"/>
<comment type="catalytic activity">
    <reaction evidence="1 9 10">
        <text>[protein]-peptidylproline (omega=180) = [protein]-peptidylproline (omega=0)</text>
        <dbReference type="Rhea" id="RHEA:16237"/>
        <dbReference type="Rhea" id="RHEA-COMP:10747"/>
        <dbReference type="Rhea" id="RHEA-COMP:10748"/>
        <dbReference type="ChEBI" id="CHEBI:83833"/>
        <dbReference type="ChEBI" id="CHEBI:83834"/>
        <dbReference type="EC" id="5.2.1.8"/>
    </reaction>
</comment>
<evidence type="ECO:0000256" key="7">
    <source>
        <dbReference type="ARBA" id="ARBA00023235"/>
    </source>
</evidence>
<comment type="subcellular location">
    <subcellularLocation>
        <location evidence="2">Cytoplasm</location>
    </subcellularLocation>
</comment>
<evidence type="ECO:0000256" key="8">
    <source>
        <dbReference type="ARBA" id="ARBA00037071"/>
    </source>
</evidence>
<dbReference type="PANTHER" id="PTHR47861">
    <property type="entry name" value="FKBP-TYPE PEPTIDYL-PROLYL CIS-TRANS ISOMERASE SLYD"/>
    <property type="match status" value="1"/>
</dbReference>
<evidence type="ECO:0000256" key="1">
    <source>
        <dbReference type="ARBA" id="ARBA00000971"/>
    </source>
</evidence>
<keyword evidence="6" id="KW-0143">Chaperone</keyword>
<evidence type="ECO:0000256" key="3">
    <source>
        <dbReference type="ARBA" id="ARBA00006577"/>
    </source>
</evidence>
<dbReference type="Pfam" id="PF00254">
    <property type="entry name" value="FKBP_C"/>
    <property type="match status" value="1"/>
</dbReference>
<sequence length="163" mass="18656">MENFIKKDFFVKIRYHLELKDEKAPSWFSEPVEAGFILGREPVPKIIEDAVTGKKEGEEIEVVIPPESAYGPHLSYLIKEVDIKDLKYPEKIKVGEWYEEINKYGSRISFKVLEVDGDKIKADFNHPAAGKTVIMKIKILEARPATSFEIFSAEFRACSCERG</sequence>
<evidence type="ECO:0000256" key="9">
    <source>
        <dbReference type="PROSITE-ProRule" id="PRU00277"/>
    </source>
</evidence>
<evidence type="ECO:0000256" key="6">
    <source>
        <dbReference type="ARBA" id="ARBA00023186"/>
    </source>
</evidence>
<dbReference type="GO" id="GO:0003755">
    <property type="term" value="F:peptidyl-prolyl cis-trans isomerase activity"/>
    <property type="evidence" value="ECO:0007669"/>
    <property type="project" value="UniProtKB-UniRule"/>
</dbReference>
<protein>
    <recommendedName>
        <fullName evidence="10">Peptidyl-prolyl cis-trans isomerase</fullName>
        <ecNumber evidence="10">5.2.1.8</ecNumber>
    </recommendedName>
</protein>
<organism evidence="12">
    <name type="scientific">Aerophobetes bacterium</name>
    <dbReference type="NCBI Taxonomy" id="2030807"/>
    <lineage>
        <taxon>Bacteria</taxon>
        <taxon>Candidatus Aerophobota</taxon>
    </lineage>
</organism>
<dbReference type="Gene3D" id="3.10.50.40">
    <property type="match status" value="1"/>
</dbReference>
<dbReference type="PROSITE" id="PS50059">
    <property type="entry name" value="FKBP_PPIASE"/>
    <property type="match status" value="1"/>
</dbReference>
<dbReference type="AlphaFoldDB" id="A0A7V5M0M8"/>
<evidence type="ECO:0000256" key="10">
    <source>
        <dbReference type="RuleBase" id="RU003915"/>
    </source>
</evidence>
<comment type="caution">
    <text evidence="12">The sequence shown here is derived from an EMBL/GenBank/DDBJ whole genome shotgun (WGS) entry which is preliminary data.</text>
</comment>
<keyword evidence="4" id="KW-0963">Cytoplasm</keyword>
<dbReference type="PANTHER" id="PTHR47861:SF3">
    <property type="entry name" value="FKBP-TYPE PEPTIDYL-PROLYL CIS-TRANS ISOMERASE SLYD"/>
    <property type="match status" value="1"/>
</dbReference>
<dbReference type="GO" id="GO:0005737">
    <property type="term" value="C:cytoplasm"/>
    <property type="evidence" value="ECO:0007669"/>
    <property type="project" value="UniProtKB-SubCell"/>
</dbReference>
<comment type="function">
    <text evidence="8">Also involved in hydrogenase metallocenter assembly, probably by participating in the nickel insertion step. This function in hydrogenase biosynthesis requires chaperone activity and the presence of the metal-binding domain, but not PPIase activity.</text>
</comment>
<reference evidence="12" key="1">
    <citation type="journal article" date="2020" name="mSystems">
        <title>Genome- and Community-Level Interaction Insights into Carbon Utilization and Element Cycling Functions of Hydrothermarchaeota in Hydrothermal Sediment.</title>
        <authorList>
            <person name="Zhou Z."/>
            <person name="Liu Y."/>
            <person name="Xu W."/>
            <person name="Pan J."/>
            <person name="Luo Z.H."/>
            <person name="Li M."/>
        </authorList>
    </citation>
    <scope>NUCLEOTIDE SEQUENCE [LARGE SCALE GENOMIC DNA]</scope>
    <source>
        <strain evidence="12">HyVt-92</strain>
    </source>
</reference>
<name>A0A7V5M0M8_UNCAE</name>
<dbReference type="Proteomes" id="UP000886070">
    <property type="component" value="Unassembled WGS sequence"/>
</dbReference>
<evidence type="ECO:0000259" key="11">
    <source>
        <dbReference type="PROSITE" id="PS50059"/>
    </source>
</evidence>